<dbReference type="InterPro" id="IPR016176">
    <property type="entry name" value="Cbl-dep_enz_cat"/>
</dbReference>
<dbReference type="Pfam" id="PF02310">
    <property type="entry name" value="B12-binding"/>
    <property type="match status" value="1"/>
</dbReference>
<keyword evidence="5" id="KW-0413">Isomerase</keyword>
<sequence length="706" mass="78153">MRTTTVGQIKSEFMKEQYRNQQSLFTQSDLSGLENLDYKPGAAPYLRGAYESMYTGKPWTIRQYTGFGSAEETNRAFKKSLSEGASGLSVAFDLPTHLGFDSTDSRAIAEVGKTGVAIDSVDDMKRLFEGINLNDVSVSMTMNGAILPVLAAFLVAAQENGFNIGDLKGTIQNDILKEFMVRNTWIHAPTPSLKISTDIIEYLSHNAPSFNSQSISGYHFQEAGAEPSLELALTLANAKIYLDNAQARNLDLNTFCHRLSFFFGVGMNFFDEIAKLRAARVLWSNEVIQRGGNAKAARMKIHCQTSGWSLAEQEPHNNLIRTTIEAMSAIFGGTQSLHTNAFDEALSIPTEESARLALNTQLILQEETGITDIVDPWGGSYFMESRTQQIINQTQQWLTLIENNGGVIKALESGWIHQIIHQQALQTQADIDANRKPFIGVNRYQSDYKPTNIRKIDNKAIIQNQQKSIEALKLKRSDKHVTLALNELTQAAQSGTRNLLALTMEAIRARATIGECTNALLKVWPRYNPTVSFSANQYGDLRSNESEWHRVKKKVSAVRKHHSKKPKILLCKLGLDGHDRGIKTVAAGLSDIGFDATLTPLFLTPEDIVELFLKDNYCALGISMLSGSHVELVSKVANKLVANASFTRDNLPLFVGGIIPHEDDQLLKDAGVKSIFRPGTVIEVIADQIVMNITTLTNYPKKLAII</sequence>
<dbReference type="NCBIfam" id="NF006944">
    <property type="entry name" value="PRK09426.1"/>
    <property type="match status" value="1"/>
</dbReference>
<comment type="caution">
    <text evidence="8">The sequence shown here is derived from an EMBL/GenBank/DDBJ whole genome shotgun (WGS) entry which is preliminary data.</text>
</comment>
<dbReference type="InterPro" id="IPR006158">
    <property type="entry name" value="Cobalamin-bd"/>
</dbReference>
<comment type="similarity">
    <text evidence="2">Belongs to the methylmalonyl-CoA mutase family.</text>
</comment>
<evidence type="ECO:0000259" key="7">
    <source>
        <dbReference type="PROSITE" id="PS51332"/>
    </source>
</evidence>
<evidence type="ECO:0000256" key="6">
    <source>
        <dbReference type="ARBA" id="ARBA00023285"/>
    </source>
</evidence>
<organism evidence="8 9">
    <name type="scientific">Sessilibacter corallicola</name>
    <dbReference type="NCBI Taxonomy" id="2904075"/>
    <lineage>
        <taxon>Bacteria</taxon>
        <taxon>Pseudomonadati</taxon>
        <taxon>Pseudomonadota</taxon>
        <taxon>Gammaproteobacteria</taxon>
        <taxon>Cellvibrionales</taxon>
        <taxon>Cellvibrionaceae</taxon>
        <taxon>Sessilibacter</taxon>
    </lineage>
</organism>
<dbReference type="Gene3D" id="3.40.50.280">
    <property type="entry name" value="Cobalamin-binding domain"/>
    <property type="match status" value="1"/>
</dbReference>
<keyword evidence="9" id="KW-1185">Reference proteome</keyword>
<feature type="domain" description="B12-binding" evidence="7">
    <location>
        <begin position="565"/>
        <end position="700"/>
    </location>
</feature>
<keyword evidence="6" id="KW-0170">Cobalt</keyword>
<dbReference type="PROSITE" id="PS51332">
    <property type="entry name" value="B12_BINDING"/>
    <property type="match status" value="1"/>
</dbReference>
<evidence type="ECO:0000256" key="5">
    <source>
        <dbReference type="ARBA" id="ARBA00023235"/>
    </source>
</evidence>
<accession>A0ABQ0AEK5</accession>
<gene>
    <name evidence="8" type="primary">scpA</name>
    <name evidence="8" type="ORF">NBRC116591_38930</name>
</gene>
<dbReference type="NCBIfam" id="TIGR00640">
    <property type="entry name" value="acid_CoA_mut_C"/>
    <property type="match status" value="1"/>
</dbReference>
<keyword evidence="3" id="KW-0846">Cobalamin</keyword>
<evidence type="ECO:0000313" key="9">
    <source>
        <dbReference type="Proteomes" id="UP001465153"/>
    </source>
</evidence>
<reference evidence="8 9" key="1">
    <citation type="submission" date="2024-04" db="EMBL/GenBank/DDBJ databases">
        <title>Draft genome sequence of Sessilibacter corallicola NBRC 116591.</title>
        <authorList>
            <person name="Miyakawa T."/>
            <person name="Kusuya Y."/>
            <person name="Miura T."/>
        </authorList>
    </citation>
    <scope>NUCLEOTIDE SEQUENCE [LARGE SCALE GENOMIC DNA]</scope>
    <source>
        <strain evidence="8 9">KU-00831-HH</strain>
    </source>
</reference>
<evidence type="ECO:0000313" key="8">
    <source>
        <dbReference type="EMBL" id="GAA6170080.1"/>
    </source>
</evidence>
<dbReference type="InterPro" id="IPR006099">
    <property type="entry name" value="MeMalonylCoA_mutase_a/b_cat"/>
</dbReference>
<dbReference type="Pfam" id="PF01642">
    <property type="entry name" value="MM_CoA_mutase"/>
    <property type="match status" value="1"/>
</dbReference>
<dbReference type="SUPFAM" id="SSF52242">
    <property type="entry name" value="Cobalamin (vitamin B12)-binding domain"/>
    <property type="match status" value="1"/>
</dbReference>
<evidence type="ECO:0000256" key="3">
    <source>
        <dbReference type="ARBA" id="ARBA00022628"/>
    </source>
</evidence>
<proteinExistence type="inferred from homology"/>
<dbReference type="Gene3D" id="3.20.20.240">
    <property type="entry name" value="Methylmalonyl-CoA mutase"/>
    <property type="match status" value="1"/>
</dbReference>
<evidence type="ECO:0000256" key="4">
    <source>
        <dbReference type="ARBA" id="ARBA00022723"/>
    </source>
</evidence>
<keyword evidence="4" id="KW-0479">Metal-binding</keyword>
<name>A0ABQ0AEK5_9GAMM</name>
<dbReference type="NCBIfam" id="TIGR00641">
    <property type="entry name" value="acid_CoA_mut_N"/>
    <property type="match status" value="1"/>
</dbReference>
<evidence type="ECO:0000256" key="1">
    <source>
        <dbReference type="ARBA" id="ARBA00001922"/>
    </source>
</evidence>
<dbReference type="InterPro" id="IPR036724">
    <property type="entry name" value="Cobalamin-bd_sf"/>
</dbReference>
<dbReference type="SUPFAM" id="SSF51703">
    <property type="entry name" value="Cobalamin (vitamin B12)-dependent enzymes"/>
    <property type="match status" value="1"/>
</dbReference>
<dbReference type="RefSeq" id="WP_353304429.1">
    <property type="nucleotide sequence ID" value="NZ_BAABWN010000019.1"/>
</dbReference>
<evidence type="ECO:0000256" key="2">
    <source>
        <dbReference type="ARBA" id="ARBA00008465"/>
    </source>
</evidence>
<comment type="cofactor">
    <cofactor evidence="1">
        <name>adenosylcob(III)alamin</name>
        <dbReference type="ChEBI" id="CHEBI:18408"/>
    </cofactor>
</comment>
<dbReference type="PANTHER" id="PTHR48101:SF4">
    <property type="entry name" value="METHYLMALONYL-COA MUTASE, MITOCHONDRIAL"/>
    <property type="match status" value="1"/>
</dbReference>
<dbReference type="InterPro" id="IPR006098">
    <property type="entry name" value="MMCoA_mutase_a_cat"/>
</dbReference>
<dbReference type="InterPro" id="IPR006159">
    <property type="entry name" value="Acid_CoA_mut_C"/>
</dbReference>
<dbReference type="EMBL" id="BAABWN010000019">
    <property type="protein sequence ID" value="GAA6170080.1"/>
    <property type="molecule type" value="Genomic_DNA"/>
</dbReference>
<dbReference type="Proteomes" id="UP001465153">
    <property type="component" value="Unassembled WGS sequence"/>
</dbReference>
<protein>
    <submittedName>
        <fullName evidence="8">Methylmalonyl-CoA mutase</fullName>
    </submittedName>
</protein>
<dbReference type="PANTHER" id="PTHR48101">
    <property type="entry name" value="METHYLMALONYL-COA MUTASE, MITOCHONDRIAL-RELATED"/>
    <property type="match status" value="1"/>
</dbReference>